<evidence type="ECO:0000313" key="2">
    <source>
        <dbReference type="Proteomes" id="UP000642284"/>
    </source>
</evidence>
<sequence>MGADGRLDDVLDALARCTGSAMSAASDDEHERWPVYLAACGRSQCRDLLLSAVALEPDSSVASGIVLRMPAGLTQNLASVERGTS</sequence>
<accession>A0ABR7SIL8</accession>
<dbReference type="RefSeq" id="WP_187815273.1">
    <property type="nucleotide sequence ID" value="NZ_JACTVJ010000010.1"/>
</dbReference>
<protein>
    <submittedName>
        <fullName evidence="1">Uncharacterized protein</fullName>
    </submittedName>
</protein>
<organism evidence="1 2">
    <name type="scientific">Streptomyces polyasparticus</name>
    <dbReference type="NCBI Taxonomy" id="2767826"/>
    <lineage>
        <taxon>Bacteria</taxon>
        <taxon>Bacillati</taxon>
        <taxon>Actinomycetota</taxon>
        <taxon>Actinomycetes</taxon>
        <taxon>Kitasatosporales</taxon>
        <taxon>Streptomycetaceae</taxon>
        <taxon>Streptomyces</taxon>
    </lineage>
</organism>
<gene>
    <name evidence="1" type="ORF">H9Y04_19845</name>
</gene>
<dbReference type="Proteomes" id="UP000642284">
    <property type="component" value="Unassembled WGS sequence"/>
</dbReference>
<comment type="caution">
    <text evidence="1">The sequence shown here is derived from an EMBL/GenBank/DDBJ whole genome shotgun (WGS) entry which is preliminary data.</text>
</comment>
<keyword evidence="2" id="KW-1185">Reference proteome</keyword>
<evidence type="ECO:0000313" key="1">
    <source>
        <dbReference type="EMBL" id="MBC9714809.1"/>
    </source>
</evidence>
<reference evidence="1 2" key="1">
    <citation type="submission" date="2020-08" db="EMBL/GenBank/DDBJ databases">
        <title>Genemic of Streptomyces polyaspartic.</title>
        <authorList>
            <person name="Liu W."/>
        </authorList>
    </citation>
    <scope>NUCLEOTIDE SEQUENCE [LARGE SCALE GENOMIC DNA]</scope>
    <source>
        <strain evidence="1 2">TRM66268-LWL</strain>
    </source>
</reference>
<name>A0ABR7SIL8_9ACTN</name>
<proteinExistence type="predicted"/>
<dbReference type="EMBL" id="JACTVJ010000010">
    <property type="protein sequence ID" value="MBC9714809.1"/>
    <property type="molecule type" value="Genomic_DNA"/>
</dbReference>